<feature type="region of interest" description="Disordered" evidence="1">
    <location>
        <begin position="56"/>
        <end position="89"/>
    </location>
</feature>
<sequence length="89" mass="9416">MTLFVSLERGGSIGPLWHATGTNGDAAGARLNKSTINGTTGDTGKPVHREVHIHHSGFSNKLRTSPNADPLAMPLASPPETNEFLSIQE</sequence>
<dbReference type="EMBL" id="UZAH01026832">
    <property type="protein sequence ID" value="VDO85836.1"/>
    <property type="molecule type" value="Genomic_DNA"/>
</dbReference>
<accession>A0A3P7YD59</accession>
<feature type="compositionally biased region" description="Polar residues" evidence="1">
    <location>
        <begin position="79"/>
        <end position="89"/>
    </location>
</feature>
<evidence type="ECO:0000313" key="4">
    <source>
        <dbReference type="WBParaSite" id="HPBE_0001064701-mRNA-1"/>
    </source>
</evidence>
<protein>
    <submittedName>
        <fullName evidence="2 4">Uncharacterized protein</fullName>
    </submittedName>
</protein>
<accession>A0A183FRY9</accession>
<organism evidence="3 4">
    <name type="scientific">Heligmosomoides polygyrus</name>
    <name type="common">Parasitic roundworm</name>
    <dbReference type="NCBI Taxonomy" id="6339"/>
    <lineage>
        <taxon>Eukaryota</taxon>
        <taxon>Metazoa</taxon>
        <taxon>Ecdysozoa</taxon>
        <taxon>Nematoda</taxon>
        <taxon>Chromadorea</taxon>
        <taxon>Rhabditida</taxon>
        <taxon>Rhabditina</taxon>
        <taxon>Rhabditomorpha</taxon>
        <taxon>Strongyloidea</taxon>
        <taxon>Heligmosomidae</taxon>
        <taxon>Heligmosomoides</taxon>
    </lineage>
</organism>
<dbReference type="WBParaSite" id="HPBE_0001064701-mRNA-1">
    <property type="protein sequence ID" value="HPBE_0001064701-mRNA-1"/>
    <property type="gene ID" value="HPBE_0001064701"/>
</dbReference>
<feature type="compositionally biased region" description="Polar residues" evidence="1">
    <location>
        <begin position="57"/>
        <end position="67"/>
    </location>
</feature>
<name>A0A183FRY9_HELPZ</name>
<gene>
    <name evidence="2" type="ORF">HPBE_LOCUS10648</name>
</gene>
<evidence type="ECO:0000313" key="2">
    <source>
        <dbReference type="EMBL" id="VDO85836.1"/>
    </source>
</evidence>
<reference evidence="2 3" key="1">
    <citation type="submission" date="2018-11" db="EMBL/GenBank/DDBJ databases">
        <authorList>
            <consortium name="Pathogen Informatics"/>
        </authorList>
    </citation>
    <scope>NUCLEOTIDE SEQUENCE [LARGE SCALE GENOMIC DNA]</scope>
</reference>
<evidence type="ECO:0000313" key="3">
    <source>
        <dbReference type="Proteomes" id="UP000050761"/>
    </source>
</evidence>
<reference evidence="4" key="2">
    <citation type="submission" date="2019-09" db="UniProtKB">
        <authorList>
            <consortium name="WormBaseParasite"/>
        </authorList>
    </citation>
    <scope>IDENTIFICATION</scope>
</reference>
<proteinExistence type="predicted"/>
<dbReference type="Proteomes" id="UP000050761">
    <property type="component" value="Unassembled WGS sequence"/>
</dbReference>
<dbReference type="AlphaFoldDB" id="A0A183FRY9"/>
<keyword evidence="3" id="KW-1185">Reference proteome</keyword>
<evidence type="ECO:0000256" key="1">
    <source>
        <dbReference type="SAM" id="MobiDB-lite"/>
    </source>
</evidence>